<keyword evidence="2 5" id="KW-0812">Transmembrane</keyword>
<gene>
    <name evidence="7" type="ORF">GCM10011514_14850</name>
</gene>
<comment type="caution">
    <text evidence="7">The sequence shown here is derived from an EMBL/GenBank/DDBJ whole genome shotgun (WGS) entry which is preliminary data.</text>
</comment>
<evidence type="ECO:0000256" key="1">
    <source>
        <dbReference type="ARBA" id="ARBA00004141"/>
    </source>
</evidence>
<evidence type="ECO:0000256" key="4">
    <source>
        <dbReference type="ARBA" id="ARBA00023136"/>
    </source>
</evidence>
<dbReference type="GO" id="GO:0016020">
    <property type="term" value="C:membrane"/>
    <property type="evidence" value="ECO:0007669"/>
    <property type="project" value="UniProtKB-SubCell"/>
</dbReference>
<keyword evidence="8" id="KW-1185">Reference proteome</keyword>
<evidence type="ECO:0000313" key="7">
    <source>
        <dbReference type="EMBL" id="GGD51637.1"/>
    </source>
</evidence>
<comment type="subcellular location">
    <subcellularLocation>
        <location evidence="1">Membrane</location>
        <topology evidence="1">Multi-pass membrane protein</topology>
    </subcellularLocation>
</comment>
<evidence type="ECO:0000256" key="3">
    <source>
        <dbReference type="ARBA" id="ARBA00022989"/>
    </source>
</evidence>
<name>A0A916YM73_9BACT</name>
<feature type="transmembrane region" description="Helical" evidence="5">
    <location>
        <begin position="141"/>
        <end position="157"/>
    </location>
</feature>
<dbReference type="Pfam" id="PF04138">
    <property type="entry name" value="GtrA_DPMS_TM"/>
    <property type="match status" value="1"/>
</dbReference>
<evidence type="ECO:0000313" key="8">
    <source>
        <dbReference type="Proteomes" id="UP000609064"/>
    </source>
</evidence>
<organism evidence="7 8">
    <name type="scientific">Emticicia aquatilis</name>
    <dbReference type="NCBI Taxonomy" id="1537369"/>
    <lineage>
        <taxon>Bacteria</taxon>
        <taxon>Pseudomonadati</taxon>
        <taxon>Bacteroidota</taxon>
        <taxon>Cytophagia</taxon>
        <taxon>Cytophagales</taxon>
        <taxon>Leadbetterellaceae</taxon>
        <taxon>Emticicia</taxon>
    </lineage>
</organism>
<keyword evidence="3 5" id="KW-1133">Transmembrane helix</keyword>
<feature type="transmembrane region" description="Helical" evidence="5">
    <location>
        <begin position="28"/>
        <end position="49"/>
    </location>
</feature>
<keyword evidence="4 5" id="KW-0472">Membrane</keyword>
<dbReference type="Proteomes" id="UP000609064">
    <property type="component" value="Unassembled WGS sequence"/>
</dbReference>
<dbReference type="InterPro" id="IPR007267">
    <property type="entry name" value="GtrA_DPMS_TM"/>
</dbReference>
<proteinExistence type="predicted"/>
<evidence type="ECO:0000259" key="6">
    <source>
        <dbReference type="Pfam" id="PF04138"/>
    </source>
</evidence>
<accession>A0A916YM73</accession>
<feature type="transmembrane region" description="Helical" evidence="5">
    <location>
        <begin position="69"/>
        <end position="89"/>
    </location>
</feature>
<evidence type="ECO:0000256" key="2">
    <source>
        <dbReference type="ARBA" id="ARBA00022692"/>
    </source>
</evidence>
<dbReference type="GO" id="GO:0000271">
    <property type="term" value="P:polysaccharide biosynthetic process"/>
    <property type="evidence" value="ECO:0007669"/>
    <property type="project" value="InterPro"/>
</dbReference>
<sequence>MEHILNITGLNLFVKLLDKIKNKELRSFITFFLTAVLGAGTNFVTQIPYKSLFLSLGYSDKPAFNLSVFAGYLTATVVSFIPAKVFAFSAKESGNSKRESIKYLIIATVALGIQVGISSLALDYIANPFFSNLSLFLREKGSHVVGMGFSFFANFYGHKFLTFRSTGVYDKIKARSIR</sequence>
<reference evidence="7" key="1">
    <citation type="journal article" date="2014" name="Int. J. Syst. Evol. Microbiol.">
        <title>Complete genome sequence of Corynebacterium casei LMG S-19264T (=DSM 44701T), isolated from a smear-ripened cheese.</title>
        <authorList>
            <consortium name="US DOE Joint Genome Institute (JGI-PGF)"/>
            <person name="Walter F."/>
            <person name="Albersmeier A."/>
            <person name="Kalinowski J."/>
            <person name="Ruckert C."/>
        </authorList>
    </citation>
    <scope>NUCLEOTIDE SEQUENCE</scope>
    <source>
        <strain evidence="7">CGMCC 1.15958</strain>
    </source>
</reference>
<dbReference type="RefSeq" id="WP_188765429.1">
    <property type="nucleotide sequence ID" value="NZ_BMKK01000003.1"/>
</dbReference>
<reference evidence="7" key="2">
    <citation type="submission" date="2020-09" db="EMBL/GenBank/DDBJ databases">
        <authorList>
            <person name="Sun Q."/>
            <person name="Zhou Y."/>
        </authorList>
    </citation>
    <scope>NUCLEOTIDE SEQUENCE</scope>
    <source>
        <strain evidence="7">CGMCC 1.15958</strain>
    </source>
</reference>
<feature type="domain" description="GtrA/DPMS transmembrane" evidence="6">
    <location>
        <begin position="63"/>
        <end position="163"/>
    </location>
</feature>
<evidence type="ECO:0000256" key="5">
    <source>
        <dbReference type="SAM" id="Phobius"/>
    </source>
</evidence>
<dbReference type="AlphaFoldDB" id="A0A916YM73"/>
<dbReference type="EMBL" id="BMKK01000003">
    <property type="protein sequence ID" value="GGD51637.1"/>
    <property type="molecule type" value="Genomic_DNA"/>
</dbReference>
<protein>
    <recommendedName>
        <fullName evidence="6">GtrA/DPMS transmembrane domain-containing protein</fullName>
    </recommendedName>
</protein>
<feature type="transmembrane region" description="Helical" evidence="5">
    <location>
        <begin position="101"/>
        <end position="121"/>
    </location>
</feature>